<dbReference type="InterPro" id="IPR014710">
    <property type="entry name" value="RmlC-like_jellyroll"/>
</dbReference>
<dbReference type="PRINTS" id="PR00103">
    <property type="entry name" value="CAMPKINASE"/>
</dbReference>
<dbReference type="GO" id="GO:0034236">
    <property type="term" value="F:protein kinase A catalytic subunit binding"/>
    <property type="evidence" value="ECO:0007669"/>
    <property type="project" value="TreeGrafter"/>
</dbReference>
<feature type="domain" description="Cyclic nucleotide-binding" evidence="10">
    <location>
        <begin position="962"/>
        <end position="1091"/>
    </location>
</feature>
<keyword evidence="3" id="KW-0597">Phosphoprotein</keyword>
<dbReference type="CDD" id="cd00038">
    <property type="entry name" value="CAP_ED"/>
    <property type="match status" value="2"/>
</dbReference>
<keyword evidence="4" id="KW-0116">cAMP-binding</keyword>
<dbReference type="InParanoid" id="G3JMZ7"/>
<dbReference type="Gene3D" id="2.60.120.10">
    <property type="entry name" value="Jelly Rolls"/>
    <property type="match status" value="2"/>
</dbReference>
<dbReference type="AlphaFoldDB" id="G3JMZ7"/>
<feature type="compositionally biased region" description="Polar residues" evidence="9">
    <location>
        <begin position="913"/>
        <end position="925"/>
    </location>
</feature>
<dbReference type="GO" id="GO:0016301">
    <property type="term" value="F:kinase activity"/>
    <property type="evidence" value="ECO:0007669"/>
    <property type="project" value="UniProtKB-KW"/>
</dbReference>
<dbReference type="GO" id="GO:0033554">
    <property type="term" value="P:cellular response to stress"/>
    <property type="evidence" value="ECO:0007669"/>
    <property type="project" value="UniProtKB-ARBA"/>
</dbReference>
<evidence type="ECO:0000256" key="8">
    <source>
        <dbReference type="ARBA" id="ARBA00025979"/>
    </source>
</evidence>
<evidence type="ECO:0000256" key="6">
    <source>
        <dbReference type="ARBA" id="ARBA00022741"/>
    </source>
</evidence>
<keyword evidence="12" id="KW-1185">Reference proteome</keyword>
<evidence type="ECO:0000313" key="12">
    <source>
        <dbReference type="Proteomes" id="UP000001610"/>
    </source>
</evidence>
<dbReference type="KEGG" id="cmt:CCM_06598"/>
<dbReference type="PANTHER" id="PTHR11635:SF152">
    <property type="entry name" value="CAMP-DEPENDENT PROTEIN KINASE TYPE I REGULATORY SUBUNIT-RELATED"/>
    <property type="match status" value="1"/>
</dbReference>
<gene>
    <name evidence="11" type="ORF">CCM_06598</name>
</gene>
<evidence type="ECO:0000313" key="11">
    <source>
        <dbReference type="EMBL" id="EGX90179.1"/>
    </source>
</evidence>
<dbReference type="HOGENOM" id="CLU_268530_0_0_1"/>
<dbReference type="InterPro" id="IPR018488">
    <property type="entry name" value="cNMP-bd_CS"/>
</dbReference>
<evidence type="ECO:0000256" key="5">
    <source>
        <dbReference type="ARBA" id="ARBA00022737"/>
    </source>
</evidence>
<dbReference type="RefSeq" id="XP_006671802.1">
    <property type="nucleotide sequence ID" value="XM_006671739.1"/>
</dbReference>
<keyword evidence="6" id="KW-0547">Nucleotide-binding</keyword>
<dbReference type="OrthoDB" id="10264870at2759"/>
<dbReference type="GO" id="GO:0005634">
    <property type="term" value="C:nucleus"/>
    <property type="evidence" value="ECO:0007669"/>
    <property type="project" value="TreeGrafter"/>
</dbReference>
<evidence type="ECO:0000256" key="3">
    <source>
        <dbReference type="ARBA" id="ARBA00022553"/>
    </source>
</evidence>
<keyword evidence="7" id="KW-0114">cAMP</keyword>
<dbReference type="GO" id="GO:0004862">
    <property type="term" value="F:cAMP-dependent protein kinase inhibitor activity"/>
    <property type="evidence" value="ECO:0007669"/>
    <property type="project" value="TreeGrafter"/>
</dbReference>
<evidence type="ECO:0000256" key="7">
    <source>
        <dbReference type="ARBA" id="ARBA00023149"/>
    </source>
</evidence>
<evidence type="ECO:0000256" key="2">
    <source>
        <dbReference type="ARBA" id="ARBA00020355"/>
    </source>
</evidence>
<feature type="region of interest" description="Disordered" evidence="9">
    <location>
        <begin position="865"/>
        <end position="943"/>
    </location>
</feature>
<keyword evidence="11" id="KW-0808">Transferase</keyword>
<comment type="subunit">
    <text evidence="8">Tetramer, composed of 2 regulatory (R) and 2 catalytic (C) subunits. In the presence of cAMP it dissociates into 2 active monomeric C subunits and an R dimer.</text>
</comment>
<dbReference type="PROSITE" id="PS50042">
    <property type="entry name" value="CNMP_BINDING_3"/>
    <property type="match status" value="2"/>
</dbReference>
<name>G3JMZ7_CORMM</name>
<evidence type="ECO:0000256" key="9">
    <source>
        <dbReference type="SAM" id="MobiDB-lite"/>
    </source>
</evidence>
<dbReference type="FunFam" id="2.60.120.10:FF:000039">
    <property type="entry name" value="cAMP-dependent protein kinase regulatory subunit"/>
    <property type="match status" value="1"/>
</dbReference>
<evidence type="ECO:0000259" key="10">
    <source>
        <dbReference type="PROSITE" id="PS50042"/>
    </source>
</evidence>
<dbReference type="Pfam" id="PF00027">
    <property type="entry name" value="cNMP_binding"/>
    <property type="match status" value="2"/>
</dbReference>
<dbReference type="GO" id="GO:0070461">
    <property type="term" value="C:SAGA-type complex"/>
    <property type="evidence" value="ECO:0007669"/>
    <property type="project" value="InterPro"/>
</dbReference>
<feature type="compositionally biased region" description="Basic and acidic residues" evidence="9">
    <location>
        <begin position="464"/>
        <end position="484"/>
    </location>
</feature>
<organism evidence="11 12">
    <name type="scientific">Cordyceps militaris (strain CM01)</name>
    <name type="common">Caterpillar fungus</name>
    <dbReference type="NCBI Taxonomy" id="983644"/>
    <lineage>
        <taxon>Eukaryota</taxon>
        <taxon>Fungi</taxon>
        <taxon>Dikarya</taxon>
        <taxon>Ascomycota</taxon>
        <taxon>Pezizomycotina</taxon>
        <taxon>Sordariomycetes</taxon>
        <taxon>Hypocreomycetidae</taxon>
        <taxon>Hypocreales</taxon>
        <taxon>Cordycipitaceae</taxon>
        <taxon>Cordyceps</taxon>
    </lineage>
</organism>
<accession>G3JMZ7</accession>
<dbReference type="Proteomes" id="UP000001610">
    <property type="component" value="Unassembled WGS sequence"/>
</dbReference>
<dbReference type="SMART" id="SM00100">
    <property type="entry name" value="cNMP"/>
    <property type="match status" value="2"/>
</dbReference>
<dbReference type="SUPFAM" id="SSF51206">
    <property type="entry name" value="cAMP-binding domain-like"/>
    <property type="match status" value="2"/>
</dbReference>
<dbReference type="InterPro" id="IPR018490">
    <property type="entry name" value="cNMP-bd_dom_sf"/>
</dbReference>
<dbReference type="InterPro" id="IPR024738">
    <property type="entry name" value="Hfi1/Tada1"/>
</dbReference>
<dbReference type="GeneID" id="18168612"/>
<dbReference type="InterPro" id="IPR050503">
    <property type="entry name" value="cAMP-dep_PK_reg_su-like"/>
</dbReference>
<comment type="similarity">
    <text evidence="1">Belongs to the cAMP-dependent kinase regulatory chain family.</text>
</comment>
<evidence type="ECO:0000256" key="4">
    <source>
        <dbReference type="ARBA" id="ARBA00022566"/>
    </source>
</evidence>
<dbReference type="EMBL" id="JH126403">
    <property type="protein sequence ID" value="EGX90179.1"/>
    <property type="molecule type" value="Genomic_DNA"/>
</dbReference>
<dbReference type="GO" id="GO:0030552">
    <property type="term" value="F:cAMP binding"/>
    <property type="evidence" value="ECO:0007669"/>
    <property type="project" value="UniProtKB-KW"/>
</dbReference>
<dbReference type="FunFam" id="2.60.120.10:FF:000006">
    <property type="entry name" value="cAMP-dependent protein kinase type I-alpha regulatory subunit"/>
    <property type="match status" value="1"/>
</dbReference>
<dbReference type="GO" id="GO:0005952">
    <property type="term" value="C:cAMP-dependent protein kinase complex"/>
    <property type="evidence" value="ECO:0007669"/>
    <property type="project" value="InterPro"/>
</dbReference>
<protein>
    <recommendedName>
        <fullName evidence="2">cAMP-dependent protein kinase regulatory subunit</fullName>
    </recommendedName>
</protein>
<dbReference type="GO" id="GO:0005829">
    <property type="term" value="C:cytosol"/>
    <property type="evidence" value="ECO:0007669"/>
    <property type="project" value="TreeGrafter"/>
</dbReference>
<keyword evidence="11" id="KW-0418">Kinase</keyword>
<feature type="compositionally biased region" description="Low complexity" evidence="9">
    <location>
        <begin position="871"/>
        <end position="888"/>
    </location>
</feature>
<evidence type="ECO:0000256" key="1">
    <source>
        <dbReference type="ARBA" id="ARBA00005753"/>
    </source>
</evidence>
<dbReference type="PANTHER" id="PTHR11635">
    <property type="entry name" value="CAMP-DEPENDENT PROTEIN KINASE REGULATORY CHAIN"/>
    <property type="match status" value="1"/>
</dbReference>
<dbReference type="STRING" id="983644.G3JMZ7"/>
<feature type="region of interest" description="Disordered" evidence="9">
    <location>
        <begin position="456"/>
        <end position="484"/>
    </location>
</feature>
<keyword evidence="5" id="KW-0677">Repeat</keyword>
<dbReference type="InterPro" id="IPR000595">
    <property type="entry name" value="cNMP-bd_dom"/>
</dbReference>
<proteinExistence type="inferred from homology"/>
<reference evidence="11 12" key="1">
    <citation type="journal article" date="2011" name="Genome Biol.">
        <title>Genome sequence of the insect pathogenic fungus Cordyceps militaris, a valued traditional Chinese medicine.</title>
        <authorList>
            <person name="Zheng P."/>
            <person name="Xia Y."/>
            <person name="Xiao G."/>
            <person name="Xiong C."/>
            <person name="Hu X."/>
            <person name="Zhang S."/>
            <person name="Zheng H."/>
            <person name="Huang Y."/>
            <person name="Zhou Y."/>
            <person name="Wang S."/>
            <person name="Zhao G.P."/>
            <person name="Liu X."/>
            <person name="St Leger R.J."/>
            <person name="Wang C."/>
        </authorList>
    </citation>
    <scope>NUCLEOTIDE SEQUENCE [LARGE SCALE GENOMIC DNA]</scope>
    <source>
        <strain evidence="11 12">CM01</strain>
    </source>
</reference>
<feature type="domain" description="Cyclic nucleotide-binding" evidence="10">
    <location>
        <begin position="1094"/>
        <end position="1211"/>
    </location>
</feature>
<dbReference type="SMR" id="G3JMZ7"/>
<dbReference type="PROSITE" id="PS00889">
    <property type="entry name" value="CNMP_BINDING_2"/>
    <property type="match status" value="2"/>
</dbReference>
<dbReference type="PROSITE" id="PS00888">
    <property type="entry name" value="CNMP_BINDING_1"/>
    <property type="match status" value="2"/>
</dbReference>
<sequence>MPDIDPAALSRPSISVQTPLLSTKSLTNLGSAQKSKSSQIPGRIDLEPLYSELKAGIGAEHWQIYKETTTEFFIGSLNQDEYSIRIDAILAGQNGEKDHLHNQLIAAIYGNVTREIPDQGLAIWVSSNDKPAASASKATASDATERRLKGDVMQLPARDRRRIKDLTLNEFDTTETFASVFMESRRKPTQDASSSAPGGINNMNFDLEIRKRFTQPLAIESGEFPDVGLIAGRMLPFCYEAGLPSGHCSEAPQLMSIAADAFIKEMLTQVFARTRSNGAGDSGSAGYGVGTQWIQTHNYKRQLHLEEEAAHRGEISRDKAGLLPVEARAAGEQGPLSMADVRVALEIADSSMSQFPVLMREILCGYREGELENWNDHSWIEGYEPICVEELMNGHVSSAFGNGTDAMDIDMEIGWEGAEESDVEMLDCMLDSCLAVGLARICQSLGSKLRRALSEKQQTGYNPKLEREDAEKEQGADRQRKCRDEERSMRNFGVYDSLRESFMGAGAGVKGKEYTSRCTYESRILDLILCTISRCKHFEGGVLVFLISEDAVDRERSAEAQSLWIGLVQGGATGFHPGYFGGGAARRAPWLLLFLLRLLLPNWPPQRANGGRQPVTEGPHSGPFTTDFPLSPHTLPPRKPFCVPVAVPFLVAFFFAATSVAGPCHPLHRPSSPYLDFFTYSSDSGTATRSTPLLPQRPHIVSPSRNQHTLQHVSFFLPSRHLLSAHSLQCSFTTPSGRRAISPHHCCLAKVILSYFYRWRCLLHWWMIAPEIDSATSVTLSDGEADAGLHHKGTFSCLTADCSTGRSLHDRTLAATTTVCPFTPRHRQPESAMSGPFTSPFGANANPFGSDRTQNDTMHRVIEEEEPDSVGSPTAGSNAPGAAAAFSNVFGGDASGDAPPTVRSPPNPDSYPAQYNFNRRTSVSAESLKPSADTYDNWTPPFHEKTPDQINRLKRAIEGNFLFSHLDDEQSNQILGALMEKPIPAKDIKVISQGDAGDYFYVVEKGAFDVYVNSAGTVGPGPEGMGSKVGNIEAGGSFGELALMYNAPRAATIVSAEANCTLWALDRVTFRRILMESTFARRRMYESFLEEVPLLSSLTPYERSKIADALETQKFAPGAVIIKEGDPGYSFYLLEDGTADAYKGDTSNKVLQYKKGDFFGELALLNDAPRAASVVATTDVKVATLGKNAFQRLLGPVEGILRRTKYQGVKAGVEEMDPLSRD</sequence>
<dbReference type="Pfam" id="PF12767">
    <property type="entry name" value="SAGA-Tad1"/>
    <property type="match status" value="1"/>
</dbReference>
<dbReference type="VEuPathDB" id="FungiDB:CCM_06598"/>
<dbReference type="eggNOG" id="KOG1113">
    <property type="taxonomic scope" value="Eukaryota"/>
</dbReference>